<dbReference type="Pfam" id="PF14999">
    <property type="entry name" value="Shadoo"/>
    <property type="match status" value="1"/>
</dbReference>
<evidence type="ECO:0000256" key="4">
    <source>
        <dbReference type="ARBA" id="ARBA00022475"/>
    </source>
</evidence>
<keyword evidence="13" id="KW-1133">Transmembrane helix</keyword>
<accession>A0A8T2NNC5</accession>
<evidence type="ECO:0000256" key="8">
    <source>
        <dbReference type="ARBA" id="ARBA00023087"/>
    </source>
</evidence>
<dbReference type="GO" id="GO:0005886">
    <property type="term" value="C:plasma membrane"/>
    <property type="evidence" value="ECO:0007669"/>
    <property type="project" value="UniProtKB-SubCell"/>
</dbReference>
<sequence length="138" mass="14312">MNRAIAACWMFILLSAFFCETVISKGGRGGARGAARGSARGARARFKAPRRYGSSPVRVAAAAAAGAAAGMAAGGWYASSRYRSDDSSERFVGDSRGGNGTDGDFYSARTSASSKHEASLVPVVLTVGSVNILKYFCL</sequence>
<dbReference type="AlphaFoldDB" id="A0A8T2NNC5"/>
<evidence type="ECO:0000256" key="13">
    <source>
        <dbReference type="SAM" id="Phobius"/>
    </source>
</evidence>
<gene>
    <name evidence="15" type="ORF">JZ751_019870</name>
</gene>
<dbReference type="PANTHER" id="PTHR28552:SF1">
    <property type="entry name" value="SHADOW OF PRION PROTEIN"/>
    <property type="match status" value="1"/>
</dbReference>
<evidence type="ECO:0000256" key="11">
    <source>
        <dbReference type="ARBA" id="ARBA00023288"/>
    </source>
</evidence>
<evidence type="ECO:0000256" key="12">
    <source>
        <dbReference type="SAM" id="MobiDB-lite"/>
    </source>
</evidence>
<dbReference type="InterPro" id="IPR029238">
    <property type="entry name" value="Shadoo"/>
</dbReference>
<keyword evidence="8" id="KW-0034">Amyloid</keyword>
<keyword evidence="13" id="KW-0812">Transmembrane</keyword>
<evidence type="ECO:0000256" key="1">
    <source>
        <dbReference type="ARBA" id="ARBA00004609"/>
    </source>
</evidence>
<name>A0A8T2NNC5_9TELE</name>
<evidence type="ECO:0000256" key="14">
    <source>
        <dbReference type="SAM" id="SignalP"/>
    </source>
</evidence>
<keyword evidence="11" id="KW-0449">Lipoprotein</keyword>
<dbReference type="OrthoDB" id="8923215at2759"/>
<comment type="caution">
    <text evidence="15">The sequence shown here is derived from an EMBL/GenBank/DDBJ whole genome shotgun (WGS) entry which is preliminary data.</text>
</comment>
<keyword evidence="16" id="KW-1185">Reference proteome</keyword>
<dbReference type="PANTHER" id="PTHR28552">
    <property type="entry name" value="SHADOW OF PRION PROTEIN"/>
    <property type="match status" value="1"/>
</dbReference>
<feature type="signal peptide" evidence="14">
    <location>
        <begin position="1"/>
        <end position="24"/>
    </location>
</feature>
<feature type="region of interest" description="Disordered" evidence="12">
    <location>
        <begin position="83"/>
        <end position="103"/>
    </location>
</feature>
<comment type="similarity">
    <text evidence="2">Belongs to the SPRN family.</text>
</comment>
<organism evidence="15 16">
    <name type="scientific">Albula glossodonta</name>
    <name type="common">roundjaw bonefish</name>
    <dbReference type="NCBI Taxonomy" id="121402"/>
    <lineage>
        <taxon>Eukaryota</taxon>
        <taxon>Metazoa</taxon>
        <taxon>Chordata</taxon>
        <taxon>Craniata</taxon>
        <taxon>Vertebrata</taxon>
        <taxon>Euteleostomi</taxon>
        <taxon>Actinopterygii</taxon>
        <taxon>Neopterygii</taxon>
        <taxon>Teleostei</taxon>
        <taxon>Albuliformes</taxon>
        <taxon>Albulidae</taxon>
        <taxon>Albula</taxon>
    </lineage>
</organism>
<evidence type="ECO:0000256" key="9">
    <source>
        <dbReference type="ARBA" id="ARBA00023136"/>
    </source>
</evidence>
<keyword evidence="6" id="KW-0640">Prion</keyword>
<evidence type="ECO:0000256" key="7">
    <source>
        <dbReference type="ARBA" id="ARBA00022729"/>
    </source>
</evidence>
<evidence type="ECO:0000256" key="3">
    <source>
        <dbReference type="ARBA" id="ARBA00014397"/>
    </source>
</evidence>
<protein>
    <recommendedName>
        <fullName evidence="3">Shadow of prion protein</fullName>
    </recommendedName>
</protein>
<keyword evidence="7 14" id="KW-0732">Signal</keyword>
<evidence type="ECO:0000313" key="16">
    <source>
        <dbReference type="Proteomes" id="UP000824540"/>
    </source>
</evidence>
<evidence type="ECO:0000313" key="15">
    <source>
        <dbReference type="EMBL" id="KAG9341116.1"/>
    </source>
</evidence>
<evidence type="ECO:0000256" key="6">
    <source>
        <dbReference type="ARBA" id="ARBA00022678"/>
    </source>
</evidence>
<keyword evidence="10" id="KW-0325">Glycoprotein</keyword>
<dbReference type="GO" id="GO:0098552">
    <property type="term" value="C:side of membrane"/>
    <property type="evidence" value="ECO:0007669"/>
    <property type="project" value="UniProtKB-KW"/>
</dbReference>
<evidence type="ECO:0000256" key="10">
    <source>
        <dbReference type="ARBA" id="ARBA00023180"/>
    </source>
</evidence>
<feature type="chain" id="PRO_5035716719" description="Shadow of prion protein" evidence="14">
    <location>
        <begin position="25"/>
        <end position="138"/>
    </location>
</feature>
<evidence type="ECO:0000256" key="5">
    <source>
        <dbReference type="ARBA" id="ARBA00022622"/>
    </source>
</evidence>
<comment type="subcellular location">
    <subcellularLocation>
        <location evidence="1">Cell membrane</location>
        <topology evidence="1">Lipid-anchor</topology>
        <topology evidence="1">GPI-anchor</topology>
    </subcellularLocation>
</comment>
<keyword evidence="4" id="KW-1003">Cell membrane</keyword>
<reference evidence="15" key="1">
    <citation type="thesis" date="2021" institute="BYU ScholarsArchive" country="Provo, UT, USA">
        <title>Applications of and Algorithms for Genome Assembly and Genomic Analyses with an Emphasis on Marine Teleosts.</title>
        <authorList>
            <person name="Pickett B.D."/>
        </authorList>
    </citation>
    <scope>NUCLEOTIDE SEQUENCE</scope>
    <source>
        <strain evidence="15">HI-2016</strain>
    </source>
</reference>
<dbReference type="Proteomes" id="UP000824540">
    <property type="component" value="Unassembled WGS sequence"/>
</dbReference>
<feature type="compositionally biased region" description="Basic and acidic residues" evidence="12">
    <location>
        <begin position="83"/>
        <end position="93"/>
    </location>
</feature>
<feature type="transmembrane region" description="Helical" evidence="13">
    <location>
        <begin position="59"/>
        <end position="78"/>
    </location>
</feature>
<proteinExistence type="inferred from homology"/>
<evidence type="ECO:0000256" key="2">
    <source>
        <dbReference type="ARBA" id="ARBA00008311"/>
    </source>
</evidence>
<dbReference type="EMBL" id="JAFBMS010000038">
    <property type="protein sequence ID" value="KAG9341116.1"/>
    <property type="molecule type" value="Genomic_DNA"/>
</dbReference>
<keyword evidence="9 13" id="KW-0472">Membrane</keyword>
<keyword evidence="5" id="KW-0336">GPI-anchor</keyword>